<dbReference type="PROSITE" id="PS50084">
    <property type="entry name" value="KH_TYPE_1"/>
    <property type="match status" value="1"/>
</dbReference>
<feature type="compositionally biased region" description="Basic and acidic residues" evidence="7">
    <location>
        <begin position="1080"/>
        <end position="1089"/>
    </location>
</feature>
<feature type="transmembrane region" description="Helical" evidence="8">
    <location>
        <begin position="1036"/>
        <end position="1055"/>
    </location>
</feature>
<dbReference type="Gene3D" id="1.20.1730.10">
    <property type="entry name" value="Sodium/glucose cotransporter"/>
    <property type="match status" value="1"/>
</dbReference>
<feature type="transmembrane region" description="Helical" evidence="8">
    <location>
        <begin position="849"/>
        <end position="871"/>
    </location>
</feature>
<feature type="compositionally biased region" description="Low complexity" evidence="7">
    <location>
        <begin position="62"/>
        <end position="71"/>
    </location>
</feature>
<dbReference type="AlphaFoldDB" id="V5FMR9"/>
<evidence type="ECO:0000313" key="11">
    <source>
        <dbReference type="Proteomes" id="UP000018001"/>
    </source>
</evidence>
<evidence type="ECO:0000256" key="4">
    <source>
        <dbReference type="ARBA" id="ARBA00022989"/>
    </source>
</evidence>
<dbReference type="CDD" id="cd22386">
    <property type="entry name" value="KH-I_KHDC4_rpt2"/>
    <property type="match status" value="1"/>
</dbReference>
<feature type="region of interest" description="Disordered" evidence="7">
    <location>
        <begin position="325"/>
        <end position="384"/>
    </location>
</feature>
<dbReference type="PANTHER" id="PTHR46154">
    <property type="match status" value="1"/>
</dbReference>
<dbReference type="Proteomes" id="UP000018001">
    <property type="component" value="Unassembled WGS sequence"/>
</dbReference>
<dbReference type="SUPFAM" id="SSF54791">
    <property type="entry name" value="Eukaryotic type KH-domain (KH-domain type I)"/>
    <property type="match status" value="2"/>
</dbReference>
<dbReference type="InterPro" id="IPR001734">
    <property type="entry name" value="Na/solute_symporter"/>
</dbReference>
<keyword evidence="3 8" id="KW-0812">Transmembrane</keyword>
<comment type="similarity">
    <text evidence="2">Belongs to the sodium:solute symporter (SSF) (TC 2.A.21) family.</text>
</comment>
<dbReference type="InterPro" id="IPR038377">
    <property type="entry name" value="Na/Glc_symporter_sf"/>
</dbReference>
<feature type="compositionally biased region" description="Low complexity" evidence="7">
    <location>
        <begin position="421"/>
        <end position="432"/>
    </location>
</feature>
<feature type="compositionally biased region" description="Basic and acidic residues" evidence="7">
    <location>
        <begin position="38"/>
        <end position="61"/>
    </location>
</feature>
<feature type="region of interest" description="Disordered" evidence="7">
    <location>
        <begin position="1"/>
        <end position="110"/>
    </location>
</feature>
<evidence type="ECO:0000256" key="5">
    <source>
        <dbReference type="ARBA" id="ARBA00023136"/>
    </source>
</evidence>
<feature type="transmembrane region" description="Helical" evidence="8">
    <location>
        <begin position="592"/>
        <end position="610"/>
    </location>
</feature>
<feature type="transmembrane region" description="Helical" evidence="8">
    <location>
        <begin position="917"/>
        <end position="937"/>
    </location>
</feature>
<feature type="transmembrane region" description="Helical" evidence="8">
    <location>
        <begin position="717"/>
        <end position="737"/>
    </location>
</feature>
<keyword evidence="4 8" id="KW-1133">Transmembrane helix</keyword>
<feature type="transmembrane region" description="Helical" evidence="8">
    <location>
        <begin position="560"/>
        <end position="586"/>
    </location>
</feature>
<evidence type="ECO:0000256" key="6">
    <source>
        <dbReference type="PROSITE-ProRule" id="PRU00117"/>
    </source>
</evidence>
<keyword evidence="6" id="KW-0694">RNA-binding</keyword>
<dbReference type="InParanoid" id="V5FMR9"/>
<dbReference type="PROSITE" id="PS50283">
    <property type="entry name" value="NA_SOLUT_SYMP_3"/>
    <property type="match status" value="1"/>
</dbReference>
<keyword evidence="5 8" id="KW-0472">Membrane</keyword>
<dbReference type="Pfam" id="PF00474">
    <property type="entry name" value="SSF"/>
    <property type="match status" value="1"/>
</dbReference>
<dbReference type="FunFam" id="3.30.1370.10:FF:000051">
    <property type="entry name" value="Putative kh domain-containing protein"/>
    <property type="match status" value="1"/>
</dbReference>
<feature type="region of interest" description="Disordered" evidence="7">
    <location>
        <begin position="1078"/>
        <end position="1122"/>
    </location>
</feature>
<dbReference type="CDD" id="cd11476">
    <property type="entry name" value="SLC5sbd_DUR3"/>
    <property type="match status" value="1"/>
</dbReference>
<dbReference type="InterPro" id="IPR055256">
    <property type="entry name" value="KH_1_KHDC4/BBP-like"/>
</dbReference>
<name>V5FMR9_BYSSN</name>
<reference evidence="11" key="1">
    <citation type="journal article" date="2014" name="Genome Announc.">
        <title>Draft genome sequence of the formaldehyde-resistant fungus Byssochlamys spectabilis No. 5 (anamorph Paecilomyces variotii No. 5) (NBRC109023).</title>
        <authorList>
            <person name="Oka T."/>
            <person name="Ekino K."/>
            <person name="Fukuda K."/>
            <person name="Nomura Y."/>
        </authorList>
    </citation>
    <scope>NUCLEOTIDE SEQUENCE [LARGE SCALE GENOMIC DNA]</scope>
    <source>
        <strain evidence="11">No. 5 / NBRC 109023</strain>
    </source>
</reference>
<dbReference type="GO" id="GO:0015204">
    <property type="term" value="F:urea transmembrane transporter activity"/>
    <property type="evidence" value="ECO:0007669"/>
    <property type="project" value="InterPro"/>
</dbReference>
<feature type="compositionally biased region" description="Basic and acidic residues" evidence="7">
    <location>
        <begin position="1"/>
        <end position="29"/>
    </location>
</feature>
<dbReference type="InterPro" id="IPR047889">
    <property type="entry name" value="KHDC4_KH-I_second"/>
</dbReference>
<gene>
    <name evidence="10" type="ORF">PVAR5_1820</name>
</gene>
<feature type="compositionally biased region" description="Pro residues" evidence="7">
    <location>
        <begin position="433"/>
        <end position="461"/>
    </location>
</feature>
<dbReference type="OrthoDB" id="6132759at2759"/>
<dbReference type="InterPro" id="IPR031155">
    <property type="entry name" value="DUR"/>
</dbReference>
<keyword evidence="11" id="KW-1185">Reference proteome</keyword>
<protein>
    <submittedName>
        <fullName evidence="10">Urea active transporter, putative</fullName>
    </submittedName>
</protein>
<dbReference type="InterPro" id="IPR036612">
    <property type="entry name" value="KH_dom_type_1_sf"/>
</dbReference>
<dbReference type="Gene3D" id="3.30.1370.10">
    <property type="entry name" value="K Homology domain, type 1"/>
    <property type="match status" value="2"/>
</dbReference>
<feature type="compositionally biased region" description="Basic and acidic residues" evidence="7">
    <location>
        <begin position="1098"/>
        <end position="1115"/>
    </location>
</feature>
<proteinExistence type="inferred from homology"/>
<evidence type="ECO:0000256" key="8">
    <source>
        <dbReference type="SAM" id="Phobius"/>
    </source>
</evidence>
<dbReference type="InterPro" id="IPR056149">
    <property type="entry name" value="PRP5/DDX46/KHDC4_KH"/>
</dbReference>
<comment type="caution">
    <text evidence="10">The sequence shown here is derived from an EMBL/GenBank/DDBJ whole genome shotgun (WGS) entry which is preliminary data.</text>
</comment>
<evidence type="ECO:0000256" key="7">
    <source>
        <dbReference type="SAM" id="MobiDB-lite"/>
    </source>
</evidence>
<feature type="compositionally biased region" description="Polar residues" evidence="7">
    <location>
        <begin position="101"/>
        <end position="110"/>
    </location>
</feature>
<dbReference type="SMART" id="SM00322">
    <property type="entry name" value="KH"/>
    <property type="match status" value="1"/>
</dbReference>
<dbReference type="CDD" id="cd22385">
    <property type="entry name" value="KH-I_KHDC4_rpt1"/>
    <property type="match status" value="1"/>
</dbReference>
<feature type="region of interest" description="Disordered" evidence="7">
    <location>
        <begin position="421"/>
        <end position="465"/>
    </location>
</feature>
<accession>V5FMR9</accession>
<feature type="transmembrane region" description="Helical" evidence="8">
    <location>
        <begin position="758"/>
        <end position="783"/>
    </location>
</feature>
<dbReference type="GO" id="GO:0003723">
    <property type="term" value="F:RNA binding"/>
    <property type="evidence" value="ECO:0007669"/>
    <property type="project" value="UniProtKB-UniRule"/>
</dbReference>
<feature type="transmembrane region" description="Helical" evidence="8">
    <location>
        <begin position="517"/>
        <end position="539"/>
    </location>
</feature>
<dbReference type="InterPro" id="IPR047890">
    <property type="entry name" value="KHDC4_KH-I_first"/>
</dbReference>
<dbReference type="GO" id="GO:0005886">
    <property type="term" value="C:plasma membrane"/>
    <property type="evidence" value="ECO:0007669"/>
    <property type="project" value="TreeGrafter"/>
</dbReference>
<evidence type="ECO:0000256" key="3">
    <source>
        <dbReference type="ARBA" id="ARBA00022692"/>
    </source>
</evidence>
<evidence type="ECO:0000256" key="1">
    <source>
        <dbReference type="ARBA" id="ARBA00004141"/>
    </source>
</evidence>
<feature type="transmembrane region" description="Helical" evidence="8">
    <location>
        <begin position="878"/>
        <end position="902"/>
    </location>
</feature>
<dbReference type="Pfam" id="PF22675">
    <property type="entry name" value="KH-I_KHDC4-BBP"/>
    <property type="match status" value="1"/>
</dbReference>
<feature type="transmembrane region" description="Helical" evidence="8">
    <location>
        <begin position="821"/>
        <end position="843"/>
    </location>
</feature>
<dbReference type="Pfam" id="PF23469">
    <property type="entry name" value="KH_12"/>
    <property type="match status" value="1"/>
</dbReference>
<dbReference type="FunFam" id="3.30.1370.10:FF:000037">
    <property type="entry name" value="KH domain protein"/>
    <property type="match status" value="1"/>
</dbReference>
<dbReference type="HOGENOM" id="CLU_280181_0_0_1"/>
<sequence length="1122" mass="121976">MADEERRTKRSRFDQTEPEPRRSRFDRRSRSPSARQSESTRTRSPLSREPRSPGADDKKDPAAAAAAAAAKINAQLQAKKGIQHVDVPPIRSTASPVPKSASPSGSQSAGKLNDEIYIADGDYIKDIEVNDLRNRYTLTKGSTQKMIKEETGADVTTRGSYYPDKSMATAANPPLYLHVTSTSKEGLELAVAKIEELMKQELPNLVDERRFRRREPENFERDEFGRRKWPEERIPIDLEPIPGFNLRAQVVGQGGAYVKHIQQKTRCKVQIKGRGSGFTEVSTGRESDEPMYLHVAGPDPNDVKAAKELCEDLLANVREQYQRFKENPPQHGYGGYGHRGGDRHHSYGGSYGGGYGNQSQHSPPASASPAGTAAPGTPSAPGASSAADYAAQYAQYYGGADPYAAYGGYQNYLAYYQYYQQAAQQQQQQQSQSPPPPPPSNEAPPPPPPPGAGSPPPPPPGGSGYNAVPPPPGLFMVANRSVGTGLTASAVISSWMWATAIIWTAAQGYLYGIAAPFWYAAGVSIQIALMTVLAIHAKVKVPNGHTVLEIVRLRYGTPAHVVYIFLCFVTNLLSVTSMILGAAGVITALTGMHIVASTFLLPLGVVVYTVSGGLKATFLTDYVHTLIVMVILCFLTVKTFTNPAITDLSSFYDTLVAADKTRNIEGNYQGSILSFKSKSSIIFGLVHSFGDFALVIMDTRFAADTAATMPGYMLGGISYFAVPWAVGTTAGLAAIGLENTSIFPTYPRKMTTSEINAGYVLPYTVMAIAGKGGAFALLLVVFMCVTSTTSAELIAVSSIFSFDIYRTYINPKAHDKQVIRVSHWSVIAFGIFASAFATALHYGGIDLNWMGYFLATIICPGMFPLAFTILWRKQSAAAATIAPLLGLASGIAVWLGTAYAYAGELTVTSTEAQLPCLWGALTSTFSSAIYSVIITYIKPQNFDWRVFLLLNEVKDSDTETDSGTDGNEATNRLADTQDLDSVQHPYPPEELNRMRRAGIIASIFSVIVGLVTWVVWPLPLYRDYIFTKTFFSGWTVVSEIWLFFCLLVASVYPIVDGRHVLLKAARLAWQSLIGKGKRQSQVEERRGTRDQSSSSAVEDGKREKVTSEGEDKSKNVDVVSIP</sequence>
<organism evidence="10 11">
    <name type="scientific">Byssochlamys spectabilis (strain No. 5 / NBRC 109023)</name>
    <name type="common">Paecilomyces variotii</name>
    <dbReference type="NCBI Taxonomy" id="1356009"/>
    <lineage>
        <taxon>Eukaryota</taxon>
        <taxon>Fungi</taxon>
        <taxon>Dikarya</taxon>
        <taxon>Ascomycota</taxon>
        <taxon>Pezizomycotina</taxon>
        <taxon>Eurotiomycetes</taxon>
        <taxon>Eurotiomycetidae</taxon>
        <taxon>Eurotiales</taxon>
        <taxon>Thermoascaceae</taxon>
        <taxon>Paecilomyces</taxon>
    </lineage>
</organism>
<feature type="transmembrane region" description="Helical" evidence="8">
    <location>
        <begin position="622"/>
        <end position="641"/>
    </location>
</feature>
<dbReference type="eggNOG" id="KOG1960">
    <property type="taxonomic scope" value="Eukaryota"/>
</dbReference>
<evidence type="ECO:0000259" key="9">
    <source>
        <dbReference type="SMART" id="SM00322"/>
    </source>
</evidence>
<comment type="subcellular location">
    <subcellularLocation>
        <location evidence="1">Membrane</location>
        <topology evidence="1">Multi-pass membrane protein</topology>
    </subcellularLocation>
</comment>
<feature type="transmembrane region" description="Helical" evidence="8">
    <location>
        <begin position="485"/>
        <end position="505"/>
    </location>
</feature>
<evidence type="ECO:0000256" key="2">
    <source>
        <dbReference type="ARBA" id="ARBA00006434"/>
    </source>
</evidence>
<feature type="compositionally biased region" description="Low complexity" evidence="7">
    <location>
        <begin position="362"/>
        <end position="384"/>
    </location>
</feature>
<evidence type="ECO:0000313" key="10">
    <source>
        <dbReference type="EMBL" id="GAD93213.1"/>
    </source>
</evidence>
<dbReference type="eggNOG" id="KOG2348">
    <property type="taxonomic scope" value="Eukaryota"/>
</dbReference>
<feature type="transmembrane region" description="Helical" evidence="8">
    <location>
        <begin position="997"/>
        <end position="1016"/>
    </location>
</feature>
<feature type="domain" description="K Homology" evidence="9">
    <location>
        <begin position="228"/>
        <end position="315"/>
    </location>
</feature>
<dbReference type="EMBL" id="BAUL01000051">
    <property type="protein sequence ID" value="GAD93213.1"/>
    <property type="molecule type" value="Genomic_DNA"/>
</dbReference>
<dbReference type="InterPro" id="IPR004087">
    <property type="entry name" value="KH_dom"/>
</dbReference>
<dbReference type="PANTHER" id="PTHR46154:SF3">
    <property type="entry name" value="DUR32P"/>
    <property type="match status" value="1"/>
</dbReference>